<dbReference type="KEGG" id="syc:syc1836_d"/>
<dbReference type="RefSeq" id="WP_011244146.1">
    <property type="nucleotide sequence ID" value="NC_006576.1"/>
</dbReference>
<dbReference type="eggNOG" id="COG3266">
    <property type="taxonomic scope" value="Bacteria"/>
</dbReference>
<name>A0A0H3K7E5_SYNP6</name>
<feature type="compositionally biased region" description="Pro residues" evidence="1">
    <location>
        <begin position="248"/>
        <end position="257"/>
    </location>
</feature>
<protein>
    <submittedName>
        <fullName evidence="2">Uncharacterized protein</fullName>
    </submittedName>
</protein>
<feature type="compositionally biased region" description="Pro residues" evidence="1">
    <location>
        <begin position="283"/>
        <end position="296"/>
    </location>
</feature>
<reference evidence="2 3" key="1">
    <citation type="journal article" date="2007" name="Photosyn. Res.">
        <title>Complete nucleotide sequence of the freshwater unicellular cyanobacterium Synechococcus elongatus PCC 6301 chromosome: gene content and organization.</title>
        <authorList>
            <person name="Sugita C."/>
            <person name="Ogata K."/>
            <person name="Shikata M."/>
            <person name="Jikuya H."/>
            <person name="Takano J."/>
            <person name="Furumichi M."/>
            <person name="Kanehisa M."/>
            <person name="Omata T."/>
            <person name="Sugiura M."/>
            <person name="Sugita M."/>
        </authorList>
    </citation>
    <scope>NUCLEOTIDE SEQUENCE [LARGE SCALE GENOMIC DNA]</scope>
    <source>
        <strain evidence="3">ATCC 27144 / PCC 6301 / SAUG 1402/1</strain>
    </source>
</reference>
<dbReference type="Proteomes" id="UP000001175">
    <property type="component" value="Chromosome"/>
</dbReference>
<evidence type="ECO:0000313" key="2">
    <source>
        <dbReference type="EMBL" id="BAD80026.1"/>
    </source>
</evidence>
<sequence>MAEDQWILQQEGDDYPLTLDSAELEILEGRYRLDRQGPELNQVLPVRIVYVDLEADPPQRRVYRQDRDSDEQGWVWIFPYTYLKPGLWEIHCGDRTVSLRVLQRESGALEADPDWLQPEPELPQLRILLRQDRLLLQPGELLTLSGEVQVIPALPQRHWPTQAELVITLQTSDRPDQIRPMARELLELATFPLAFSLPLQLPHDWTDRDCQGMVKLTWQQQQAIAHFSVICPEPIAPLPAPNEVVPEPVSPPEPPLPEGGQRSGPHLPSFIKPPPESAAAPSIPEPPASPQPPALPPRLNLAFLNRLGSLIEKVEEERQTQPLAAHAGLPLPSPQGERLDPSLAEPQLAEPFQRPAIAIPVPELQLLALPQPTATHLEVQIRLPVSSLRLAVKLWLYDGQSRRRASPLCLVTDFQTHDCSDLQAVTQVLLPLNRNLLQLEAIAFDLLSQQESRKAVLTLNLPTLPSMGP</sequence>
<evidence type="ECO:0000256" key="1">
    <source>
        <dbReference type="SAM" id="MobiDB-lite"/>
    </source>
</evidence>
<dbReference type="AlphaFoldDB" id="A0A0H3K7E5"/>
<proteinExistence type="predicted"/>
<organism evidence="2 3">
    <name type="scientific">Synechococcus sp. (strain ATCC 27144 / PCC 6301 / SAUG 1402/1)</name>
    <name type="common">Anacystis nidulans</name>
    <dbReference type="NCBI Taxonomy" id="269084"/>
    <lineage>
        <taxon>Bacteria</taxon>
        <taxon>Bacillati</taxon>
        <taxon>Cyanobacteriota</taxon>
        <taxon>Cyanophyceae</taxon>
        <taxon>Synechococcales</taxon>
        <taxon>Synechococcaceae</taxon>
        <taxon>Synechococcus</taxon>
    </lineage>
</organism>
<gene>
    <name evidence="2" type="ordered locus">syc1836_d</name>
</gene>
<accession>A0A0H3K7E5</accession>
<feature type="region of interest" description="Disordered" evidence="1">
    <location>
        <begin position="242"/>
        <end position="297"/>
    </location>
</feature>
<evidence type="ECO:0000313" key="3">
    <source>
        <dbReference type="Proteomes" id="UP000001175"/>
    </source>
</evidence>
<dbReference type="EMBL" id="AP008231">
    <property type="protein sequence ID" value="BAD80026.1"/>
    <property type="molecule type" value="Genomic_DNA"/>
</dbReference>